<dbReference type="PANTHER" id="PTHR37987">
    <property type="entry name" value="CHROMOSOME 9, WHOLE GENOME SHOTGUN SEQUENCE"/>
    <property type="match status" value="1"/>
</dbReference>
<dbReference type="Gene3D" id="1.10.3330.10">
    <property type="entry name" value="Oxo-4-hydroxy-4-carboxy-5-ureidoimidazoline decarboxylase"/>
    <property type="match status" value="1"/>
</dbReference>
<dbReference type="InParanoid" id="A0A165DRQ3"/>
<dbReference type="Pfam" id="PF09349">
    <property type="entry name" value="OHCU_decarbox"/>
    <property type="match status" value="1"/>
</dbReference>
<dbReference type="AlphaFoldDB" id="A0A165DRQ3"/>
<organism evidence="3 4">
    <name type="scientific">Calocera cornea HHB12733</name>
    <dbReference type="NCBI Taxonomy" id="1353952"/>
    <lineage>
        <taxon>Eukaryota</taxon>
        <taxon>Fungi</taxon>
        <taxon>Dikarya</taxon>
        <taxon>Basidiomycota</taxon>
        <taxon>Agaricomycotina</taxon>
        <taxon>Dacrymycetes</taxon>
        <taxon>Dacrymycetales</taxon>
        <taxon>Dacrymycetaceae</taxon>
        <taxon>Calocera</taxon>
    </lineage>
</organism>
<dbReference type="SUPFAM" id="SSF158694">
    <property type="entry name" value="UraD-Like"/>
    <property type="match status" value="1"/>
</dbReference>
<dbReference type="EMBL" id="KV424038">
    <property type="protein sequence ID" value="KZT53398.1"/>
    <property type="molecule type" value="Genomic_DNA"/>
</dbReference>
<evidence type="ECO:0000313" key="4">
    <source>
        <dbReference type="Proteomes" id="UP000076842"/>
    </source>
</evidence>
<sequence length="171" mass="18723">MELVFEPSSTIEDSLPSLHAALVANPPKSHADVIDTFAAIVKTLPWQARTPLLTAHPAIGQKKLSALSATEQRSTETVDPVVQEQLIILNGAYEMKFPGLRYVTWVNGRTKAQVAEEMKGMLEVRTVESIDPSIIVPHTPGSPEWVEELDRGAEATMNIAKDRTNKILANS</sequence>
<feature type="domain" description="Oxo-4-hydroxy-4-carboxy-5-ureidoimidazoline decarboxylase" evidence="2">
    <location>
        <begin position="14"/>
        <end position="120"/>
    </location>
</feature>
<evidence type="ECO:0000256" key="1">
    <source>
        <dbReference type="ARBA" id="ARBA00022631"/>
    </source>
</evidence>
<dbReference type="Proteomes" id="UP000076842">
    <property type="component" value="Unassembled WGS sequence"/>
</dbReference>
<gene>
    <name evidence="3" type="ORF">CALCODRAFT_440137</name>
</gene>
<evidence type="ECO:0000313" key="3">
    <source>
        <dbReference type="EMBL" id="KZT53398.1"/>
    </source>
</evidence>
<dbReference type="InterPro" id="IPR018020">
    <property type="entry name" value="OHCU_decarboxylase"/>
</dbReference>
<dbReference type="InterPro" id="IPR036778">
    <property type="entry name" value="OHCU_decarboxylase_sf"/>
</dbReference>
<name>A0A165DRQ3_9BASI</name>
<proteinExistence type="predicted"/>
<evidence type="ECO:0000259" key="2">
    <source>
        <dbReference type="Pfam" id="PF09349"/>
    </source>
</evidence>
<accession>A0A165DRQ3</accession>
<dbReference type="OrthoDB" id="5398391at2759"/>
<keyword evidence="4" id="KW-1185">Reference proteome</keyword>
<keyword evidence="1" id="KW-0659">Purine metabolism</keyword>
<dbReference type="PANTHER" id="PTHR37987:SF1">
    <property type="entry name" value="OXO-4-HYDROXY-4-CARBOXY-5-UREIDOIMIDAZOLINE DECARBOXYLASE DOMAIN-CONTAINING PROTEIN"/>
    <property type="match status" value="1"/>
</dbReference>
<dbReference type="GO" id="GO:0006144">
    <property type="term" value="P:purine nucleobase metabolic process"/>
    <property type="evidence" value="ECO:0007669"/>
    <property type="project" value="UniProtKB-KW"/>
</dbReference>
<reference evidence="3 4" key="1">
    <citation type="journal article" date="2016" name="Mol. Biol. Evol.">
        <title>Comparative Genomics of Early-Diverging Mushroom-Forming Fungi Provides Insights into the Origins of Lignocellulose Decay Capabilities.</title>
        <authorList>
            <person name="Nagy L.G."/>
            <person name="Riley R."/>
            <person name="Tritt A."/>
            <person name="Adam C."/>
            <person name="Daum C."/>
            <person name="Floudas D."/>
            <person name="Sun H."/>
            <person name="Yadav J.S."/>
            <person name="Pangilinan J."/>
            <person name="Larsson K.H."/>
            <person name="Matsuura K."/>
            <person name="Barry K."/>
            <person name="Labutti K."/>
            <person name="Kuo R."/>
            <person name="Ohm R.A."/>
            <person name="Bhattacharya S.S."/>
            <person name="Shirouzu T."/>
            <person name="Yoshinaga Y."/>
            <person name="Martin F.M."/>
            <person name="Grigoriev I.V."/>
            <person name="Hibbett D.S."/>
        </authorList>
    </citation>
    <scope>NUCLEOTIDE SEQUENCE [LARGE SCALE GENOMIC DNA]</scope>
    <source>
        <strain evidence="3 4">HHB12733</strain>
    </source>
</reference>
<protein>
    <recommendedName>
        <fullName evidence="2">Oxo-4-hydroxy-4-carboxy-5-ureidoimidazoline decarboxylase domain-containing protein</fullName>
    </recommendedName>
</protein>